<proteinExistence type="predicted"/>
<comment type="caution">
    <text evidence="1">The sequence shown here is derived from an EMBL/GenBank/DDBJ whole genome shotgun (WGS) entry which is preliminary data.</text>
</comment>
<dbReference type="Pfam" id="PF19777">
    <property type="entry name" value="DUF6263"/>
    <property type="match status" value="1"/>
</dbReference>
<evidence type="ECO:0000313" key="1">
    <source>
        <dbReference type="EMBL" id="TWI99215.1"/>
    </source>
</evidence>
<keyword evidence="2" id="KW-1185">Reference proteome</keyword>
<evidence type="ECO:0000313" key="2">
    <source>
        <dbReference type="Proteomes" id="UP000317010"/>
    </source>
</evidence>
<dbReference type="Proteomes" id="UP000317010">
    <property type="component" value="Unassembled WGS sequence"/>
</dbReference>
<reference evidence="1 2" key="1">
    <citation type="submission" date="2019-07" db="EMBL/GenBank/DDBJ databases">
        <title>Genomic Encyclopedia of Archaeal and Bacterial Type Strains, Phase II (KMG-II): from individual species to whole genera.</title>
        <authorList>
            <person name="Goeker M."/>
        </authorList>
    </citation>
    <scope>NUCLEOTIDE SEQUENCE [LARGE SCALE GENOMIC DNA]</scope>
    <source>
        <strain evidence="1 2">ATCC BAA-1854</strain>
    </source>
</reference>
<dbReference type="AlphaFoldDB" id="A0A562U073"/>
<sequence>MATDANLSMIEKINGVQHLVSTLISGKLSHKVVSIKDSVYQMEVQYLRINMHMEVEGKKIDFDSSDKVSQNMVSKIASKMVNRPFLMTIDKRGKVLEIKNMENVYAEIFADFPQITASQKAQIKAQLEKTFGEEAIKSSFQNVFTVYPDKEIGLNDQWVAKTKFQTTILANIITTYTLKGITDKIYKIHGDAVIQADGNGAFITRNNIPIRFINVNGTSTTDVQIDLTTGWIKESKMSTAINGIMEAKDSPATPGGLTFPVSVVVDMEMSDK</sequence>
<organism evidence="1 2">
    <name type="scientific">Mucilaginibacter frigoritolerans</name>
    <dbReference type="NCBI Taxonomy" id="652788"/>
    <lineage>
        <taxon>Bacteria</taxon>
        <taxon>Pseudomonadati</taxon>
        <taxon>Bacteroidota</taxon>
        <taxon>Sphingobacteriia</taxon>
        <taxon>Sphingobacteriales</taxon>
        <taxon>Sphingobacteriaceae</taxon>
        <taxon>Mucilaginibacter</taxon>
    </lineage>
</organism>
<dbReference type="EMBL" id="VLLI01000007">
    <property type="protein sequence ID" value="TWI99215.1"/>
    <property type="molecule type" value="Genomic_DNA"/>
</dbReference>
<name>A0A562U073_9SPHI</name>
<dbReference type="InterPro" id="IPR046230">
    <property type="entry name" value="DUF6263"/>
</dbReference>
<gene>
    <name evidence="1" type="ORF">JN11_02531</name>
</gene>
<protein>
    <submittedName>
        <fullName evidence="1">Uncharacterized protein</fullName>
    </submittedName>
</protein>
<accession>A0A562U073</accession>